<feature type="transmembrane region" description="Helical" evidence="14">
    <location>
        <begin position="176"/>
        <end position="198"/>
    </location>
</feature>
<dbReference type="UniPathway" id="UPA00094"/>
<protein>
    <recommendedName>
        <fullName evidence="4 14">Very-long-chain (3R)-3-hydroxyacyl-CoA dehydratase</fullName>
        <ecNumber evidence="4 14">4.2.1.134</ecNumber>
    </recommendedName>
</protein>
<dbReference type="PANTHER" id="PTHR11035:SF3">
    <property type="entry name" value="VERY-LONG-CHAIN (3R)-3-HYDROXYACYL-COA DEHYDRATASE"/>
    <property type="match status" value="1"/>
</dbReference>
<evidence type="ECO:0000256" key="3">
    <source>
        <dbReference type="ARBA" id="ARBA00007811"/>
    </source>
</evidence>
<keyword evidence="6 14" id="KW-0812">Transmembrane</keyword>
<dbReference type="GO" id="GO:0030497">
    <property type="term" value="P:fatty acid elongation"/>
    <property type="evidence" value="ECO:0007669"/>
    <property type="project" value="TreeGrafter"/>
</dbReference>
<dbReference type="Pfam" id="PF04387">
    <property type="entry name" value="PTPLA"/>
    <property type="match status" value="1"/>
</dbReference>
<proteinExistence type="inferred from homology"/>
<keyword evidence="5 14" id="KW-0444">Lipid biosynthesis</keyword>
<keyword evidence="10 14" id="KW-0472">Membrane</keyword>
<gene>
    <name evidence="15" type="ORF">BN860_00496g</name>
</gene>
<dbReference type="GO" id="GO:0042761">
    <property type="term" value="P:very long-chain fatty acid biosynthetic process"/>
    <property type="evidence" value="ECO:0007669"/>
    <property type="project" value="TreeGrafter"/>
</dbReference>
<dbReference type="InterPro" id="IPR007482">
    <property type="entry name" value="Tyr_Pase-like_PTPLA"/>
</dbReference>
<dbReference type="EC" id="4.2.1.134" evidence="4 14"/>
<dbReference type="AlphaFoldDB" id="A0A8J2XBX0"/>
<evidence type="ECO:0000256" key="14">
    <source>
        <dbReference type="RuleBase" id="RU363109"/>
    </source>
</evidence>
<comment type="subcellular location">
    <subcellularLocation>
        <location evidence="14">Endoplasmic reticulum membrane</location>
        <topology evidence="14">Multi-pass membrane protein</topology>
    </subcellularLocation>
    <subcellularLocation>
        <location evidence="1">Membrane</location>
        <topology evidence="1">Multi-pass membrane protein</topology>
    </subcellularLocation>
</comment>
<comment type="catalytic activity">
    <reaction evidence="13 14">
        <text>a very-long-chain (3R)-3-hydroxyacyl-CoA = a very-long-chain (2E)-enoyl-CoA + H2O</text>
        <dbReference type="Rhea" id="RHEA:45812"/>
        <dbReference type="ChEBI" id="CHEBI:15377"/>
        <dbReference type="ChEBI" id="CHEBI:83728"/>
        <dbReference type="ChEBI" id="CHEBI:85440"/>
        <dbReference type="EC" id="4.2.1.134"/>
    </reaction>
</comment>
<dbReference type="GO" id="GO:0030148">
    <property type="term" value="P:sphingolipid biosynthetic process"/>
    <property type="evidence" value="ECO:0007669"/>
    <property type="project" value="TreeGrafter"/>
</dbReference>
<comment type="caution">
    <text evidence="14">Lacks conserved residue(s) required for the propagation of feature annotation.</text>
</comment>
<evidence type="ECO:0000313" key="15">
    <source>
        <dbReference type="EMBL" id="CDF90417.1"/>
    </source>
</evidence>
<evidence type="ECO:0000313" key="16">
    <source>
        <dbReference type="Proteomes" id="UP000019375"/>
    </source>
</evidence>
<keyword evidence="16" id="KW-1185">Reference proteome</keyword>
<evidence type="ECO:0000256" key="11">
    <source>
        <dbReference type="ARBA" id="ARBA00023160"/>
    </source>
</evidence>
<dbReference type="OrthoDB" id="46988at2759"/>
<evidence type="ECO:0000256" key="6">
    <source>
        <dbReference type="ARBA" id="ARBA00022692"/>
    </source>
</evidence>
<evidence type="ECO:0000256" key="8">
    <source>
        <dbReference type="ARBA" id="ARBA00022989"/>
    </source>
</evidence>
<organism evidence="15 16">
    <name type="scientific">Zygosaccharomyces bailii (strain CLIB 213 / ATCC 58445 / CBS 680 / BCRC 21525 / NBRC 1098 / NCYC 1416 / NRRL Y-2227)</name>
    <dbReference type="NCBI Taxonomy" id="1333698"/>
    <lineage>
        <taxon>Eukaryota</taxon>
        <taxon>Fungi</taxon>
        <taxon>Dikarya</taxon>
        <taxon>Ascomycota</taxon>
        <taxon>Saccharomycotina</taxon>
        <taxon>Saccharomycetes</taxon>
        <taxon>Saccharomycetales</taxon>
        <taxon>Saccharomycetaceae</taxon>
        <taxon>Zygosaccharomyces</taxon>
    </lineage>
</organism>
<dbReference type="Proteomes" id="UP000019375">
    <property type="component" value="Unassembled WGS sequence"/>
</dbReference>
<dbReference type="EMBL" id="HG316460">
    <property type="protein sequence ID" value="CDF90417.1"/>
    <property type="molecule type" value="Genomic_DNA"/>
</dbReference>
<keyword evidence="12 14" id="KW-0456">Lyase</keyword>
<evidence type="ECO:0000256" key="5">
    <source>
        <dbReference type="ARBA" id="ARBA00022516"/>
    </source>
</evidence>
<name>A0A8J2XBX0_ZYGB2</name>
<comment type="function">
    <text evidence="14">Catalyzes the third of the four reactions of the long-chain fatty acids elongation cycle. This endoplasmic reticulum-bound enzymatic process, allows the addition of two carbons to the chain of long- and very long-chain fatty acids/VLCFAs per cycle. This enzyme catalyzes the dehydration of the 3-hydroxyacyl-CoA intermediate into trans-2,3-enoyl-CoA, within each cycle of fatty acid elongation. Thereby, it participates to the production of VLCFAs of different chain lengths that are involved in multiple biological processes as precursors of membrane lipids and lipid mediators.</text>
</comment>
<feature type="transmembrane region" description="Helical" evidence="14">
    <location>
        <begin position="143"/>
        <end position="164"/>
    </location>
</feature>
<evidence type="ECO:0000256" key="7">
    <source>
        <dbReference type="ARBA" id="ARBA00022832"/>
    </source>
</evidence>
<evidence type="ECO:0000256" key="9">
    <source>
        <dbReference type="ARBA" id="ARBA00023098"/>
    </source>
</evidence>
<evidence type="ECO:0000256" key="1">
    <source>
        <dbReference type="ARBA" id="ARBA00004141"/>
    </source>
</evidence>
<evidence type="ECO:0000256" key="2">
    <source>
        <dbReference type="ARBA" id="ARBA00005194"/>
    </source>
</evidence>
<dbReference type="GO" id="GO:0005789">
    <property type="term" value="C:endoplasmic reticulum membrane"/>
    <property type="evidence" value="ECO:0007669"/>
    <property type="project" value="UniProtKB-SubCell"/>
</dbReference>
<comment type="similarity">
    <text evidence="3 14">Belongs to the very long-chain fatty acids dehydratase HACD family.</text>
</comment>
<keyword evidence="9 14" id="KW-0443">Lipid metabolism</keyword>
<keyword evidence="11 14" id="KW-0275">Fatty acid biosynthesis</keyword>
<reference evidence="16" key="1">
    <citation type="journal article" date="2013" name="Genome Announc.">
        <title>Genome sequence of the food spoilage yeast Zygosaccharomyces bailii CLIB 213(T).</title>
        <authorList>
            <person name="Galeote V."/>
            <person name="Bigey F."/>
            <person name="Devillers H."/>
            <person name="Neuveglise C."/>
            <person name="Dequin S."/>
        </authorList>
    </citation>
    <scope>NUCLEOTIDE SEQUENCE [LARGE SCALE GENOMIC DNA]</scope>
    <source>
        <strain evidence="16">CLIB 213 / ATCC 58445 / CBS 680 / CCRC 21525 / NBRC 1098 / NCYC 1416 / NRRL Y-2227</strain>
    </source>
</reference>
<sequence length="217" mass="24787">MTKRVQSPLAPLPLYNISSAAAWGYVLYNVVSVFPKVQQPQFYKDTKNIVSVVQCCAIIEVFNSLLGIVRSPLATTVGQVTSRLLLAVGVIQLLPDTPQLTTYAYPTMLAAWSIAEFVRYLYYFYSLTDKRGPSDILILLRYNLFWVLYPVGVTSELLILYSALPYAEAKYTVYHKWLLLGGMFAYIPMFPVLFSHMVTQRRKAIKKMFEVPFKKEN</sequence>
<evidence type="ECO:0000256" key="13">
    <source>
        <dbReference type="ARBA" id="ARBA00036671"/>
    </source>
</evidence>
<comment type="pathway">
    <text evidence="2 14">Lipid metabolism; fatty acid biosynthesis.</text>
</comment>
<feature type="transmembrane region" description="Helical" evidence="14">
    <location>
        <begin position="20"/>
        <end position="37"/>
    </location>
</feature>
<keyword evidence="8 14" id="KW-1133">Transmembrane helix</keyword>
<keyword evidence="14" id="KW-0256">Endoplasmic reticulum</keyword>
<dbReference type="GO" id="GO:0102158">
    <property type="term" value="F:very-long-chain (3R)-3-hydroxyacyl-CoA dehydratase activity"/>
    <property type="evidence" value="ECO:0007669"/>
    <property type="project" value="UniProtKB-EC"/>
</dbReference>
<keyword evidence="7 14" id="KW-0276">Fatty acid metabolism</keyword>
<feature type="transmembrane region" description="Helical" evidence="14">
    <location>
        <begin position="103"/>
        <end position="122"/>
    </location>
</feature>
<evidence type="ECO:0000256" key="4">
    <source>
        <dbReference type="ARBA" id="ARBA00013122"/>
    </source>
</evidence>
<accession>A0A8J2XBX0</accession>
<evidence type="ECO:0000256" key="10">
    <source>
        <dbReference type="ARBA" id="ARBA00023136"/>
    </source>
</evidence>
<evidence type="ECO:0000256" key="12">
    <source>
        <dbReference type="ARBA" id="ARBA00023239"/>
    </source>
</evidence>
<dbReference type="PANTHER" id="PTHR11035">
    <property type="entry name" value="VERY-LONG-CHAIN (3R)-3-HYDROXYACYL-COA DEHYDRATASE"/>
    <property type="match status" value="1"/>
</dbReference>